<comment type="caution">
    <text evidence="13">The sequence shown here is derived from an EMBL/GenBank/DDBJ whole genome shotgun (WGS) entry which is preliminary data.</text>
</comment>
<evidence type="ECO:0000256" key="2">
    <source>
        <dbReference type="ARBA" id="ARBA00005585"/>
    </source>
</evidence>
<feature type="transmembrane region" description="Helical" evidence="11">
    <location>
        <begin position="754"/>
        <end position="773"/>
    </location>
</feature>
<sequence length="898" mass="100523">MSTVFTVTFQSYGPIDSGEPGCMEKTGANIDGWIERVFTAWGTTCAENPWKVLIVGVLFAIAFSLGIMYLKVTIDPVKLWASPNSRARLEKEYYDKNFGPFYRTEMIIIRPVAIDKVPHQTPNGEEVWGPVYNQTFLTEVLKLQNYITQELSATSPNNAEEIFLEDICYSPLSPANKNCTIQSILNYFQNDEANLNMTSPGLANLTNNYIDHLASCFRFVRFMKNFTHPMMDIAFSSENSIKDELERMSNGDVKTIIISYSIMFIYIAIALGEYRSCGRLLIDSKITLGLGGVVIVLVSVSASVGIYGYAGVEATLIIFEVIPFLVLAVGVDNMFIIVQTYQRESRGLETQSEDIGRIVGRVAPTILLASCSEIACFFLGALSDMPAVRAFALYAGLSLLLDLILQLTVFVALLALDARRQEHIMKDCTMHNHICQQHNVHFLEDEMWKPFIPKEIRGIFESNRIDILCCMQGSKTKEESGSKSLLHKFFKKAYAPVLLSPVCRPLVILAFFGWLCASISVLPKIEVGLEQELSMPKDSYMLKYFQYLQEYLSVGPPVYFVLPGGTDFQNLSQQNDICGTVDCNTDSLSTQIYFASVLANRSYIAQPASSWLDDYMDWSMYNGDGGFPCCRVKVDDGSFCNSSDWISNCISCNITVLPNAIQASYFMTYHTILKSSEDYYSALKWARKVSDNITKTISKADKAIKVFPYSVFYVFYEQYLTMWKDVGYSLAVSLATVSAVSFVLSGLERVSTLIVVLTILMILVNLGGLMYWWNVSLNAVSLVNLVMVSIYAVYLLNLVVVNIYAVSLINVVMVGIDCYSLVNLVMVSIYSVFLSNLVMAVGISVEFCSHITHAFSTSMKNTRLRRSHDALVRIGSSVSENNTVLMNAWVYASYVIRI</sequence>
<dbReference type="Pfam" id="PF12349">
    <property type="entry name" value="Sterol-sensing"/>
    <property type="match status" value="1"/>
</dbReference>
<reference evidence="13 14" key="1">
    <citation type="submission" date="2023-11" db="EMBL/GenBank/DDBJ databases">
        <title>Halocaridina rubra genome assembly.</title>
        <authorList>
            <person name="Smith C."/>
        </authorList>
    </citation>
    <scope>NUCLEOTIDE SEQUENCE [LARGE SCALE GENOMIC DNA]</scope>
    <source>
        <strain evidence="13">EP-1</strain>
        <tissue evidence="13">Whole</tissue>
    </source>
</reference>
<gene>
    <name evidence="13" type="primary">NPC1_3</name>
    <name evidence="13" type="ORF">SK128_027403</name>
</gene>
<evidence type="ECO:0000313" key="13">
    <source>
        <dbReference type="EMBL" id="KAK7086013.1"/>
    </source>
</evidence>
<evidence type="ECO:0000313" key="14">
    <source>
        <dbReference type="Proteomes" id="UP001381693"/>
    </source>
</evidence>
<feature type="transmembrane region" description="Helical" evidence="11">
    <location>
        <begin position="256"/>
        <end position="274"/>
    </location>
</feature>
<keyword evidence="7" id="KW-0443">Lipid metabolism</keyword>
<dbReference type="GO" id="GO:0030299">
    <property type="term" value="P:intestinal cholesterol absorption"/>
    <property type="evidence" value="ECO:0007669"/>
    <property type="project" value="TreeGrafter"/>
</dbReference>
<evidence type="ECO:0000256" key="11">
    <source>
        <dbReference type="SAM" id="Phobius"/>
    </source>
</evidence>
<keyword evidence="9" id="KW-1015">Disulfide bond</keyword>
<keyword evidence="8 11" id="KW-0472">Membrane</keyword>
<dbReference type="GO" id="GO:0042632">
    <property type="term" value="P:cholesterol homeostasis"/>
    <property type="evidence" value="ECO:0007669"/>
    <property type="project" value="TreeGrafter"/>
</dbReference>
<dbReference type="PANTHER" id="PTHR45727">
    <property type="entry name" value="NPC INTRACELLULAR CHOLESTEROL TRANSPORTER 1"/>
    <property type="match status" value="1"/>
</dbReference>
<evidence type="ECO:0000259" key="12">
    <source>
        <dbReference type="PROSITE" id="PS50156"/>
    </source>
</evidence>
<feature type="transmembrane region" description="Helical" evidence="11">
    <location>
        <begin position="358"/>
        <end position="380"/>
    </location>
</feature>
<comment type="similarity">
    <text evidence="2">Belongs to the patched family.</text>
</comment>
<feature type="transmembrane region" description="Helical" evidence="11">
    <location>
        <begin position="52"/>
        <end position="70"/>
    </location>
</feature>
<keyword evidence="4 11" id="KW-0812">Transmembrane</keyword>
<evidence type="ECO:0000256" key="4">
    <source>
        <dbReference type="ARBA" id="ARBA00022692"/>
    </source>
</evidence>
<organism evidence="13 14">
    <name type="scientific">Halocaridina rubra</name>
    <name type="common">Hawaiian red shrimp</name>
    <dbReference type="NCBI Taxonomy" id="373956"/>
    <lineage>
        <taxon>Eukaryota</taxon>
        <taxon>Metazoa</taxon>
        <taxon>Ecdysozoa</taxon>
        <taxon>Arthropoda</taxon>
        <taxon>Crustacea</taxon>
        <taxon>Multicrustacea</taxon>
        <taxon>Malacostraca</taxon>
        <taxon>Eumalacostraca</taxon>
        <taxon>Eucarida</taxon>
        <taxon>Decapoda</taxon>
        <taxon>Pleocyemata</taxon>
        <taxon>Caridea</taxon>
        <taxon>Atyoidea</taxon>
        <taxon>Atyidae</taxon>
        <taxon>Halocaridina</taxon>
    </lineage>
</organism>
<keyword evidence="6 11" id="KW-1133">Transmembrane helix</keyword>
<feature type="transmembrane region" description="Helical" evidence="11">
    <location>
        <begin position="779"/>
        <end position="801"/>
    </location>
</feature>
<dbReference type="GO" id="GO:0006629">
    <property type="term" value="P:lipid metabolic process"/>
    <property type="evidence" value="ECO:0007669"/>
    <property type="project" value="UniProtKB-KW"/>
</dbReference>
<dbReference type="InterPro" id="IPR053958">
    <property type="entry name" value="HMGCR/SNAP/NPC1-like_SSD"/>
</dbReference>
<keyword evidence="10" id="KW-0325">Glycoprotein</keyword>
<dbReference type="GO" id="GO:0015918">
    <property type="term" value="P:sterol transport"/>
    <property type="evidence" value="ECO:0007669"/>
    <property type="project" value="TreeGrafter"/>
</dbReference>
<dbReference type="GO" id="GO:0015485">
    <property type="term" value="F:cholesterol binding"/>
    <property type="evidence" value="ECO:0007669"/>
    <property type="project" value="TreeGrafter"/>
</dbReference>
<feature type="transmembrane region" description="Helical" evidence="11">
    <location>
        <begin position="392"/>
        <end position="416"/>
    </location>
</feature>
<dbReference type="Pfam" id="PF22314">
    <property type="entry name" value="NPC1_MLD"/>
    <property type="match status" value="1"/>
</dbReference>
<dbReference type="EMBL" id="JAXCGZ010000422">
    <property type="protein sequence ID" value="KAK7086013.1"/>
    <property type="molecule type" value="Genomic_DNA"/>
</dbReference>
<evidence type="ECO:0000256" key="8">
    <source>
        <dbReference type="ARBA" id="ARBA00023136"/>
    </source>
</evidence>
<name>A0AAN8XQQ8_HALRR</name>
<dbReference type="GO" id="GO:0012505">
    <property type="term" value="C:endomembrane system"/>
    <property type="evidence" value="ECO:0007669"/>
    <property type="project" value="UniProtKB-SubCell"/>
</dbReference>
<dbReference type="Proteomes" id="UP001381693">
    <property type="component" value="Unassembled WGS sequence"/>
</dbReference>
<evidence type="ECO:0000256" key="10">
    <source>
        <dbReference type="ARBA" id="ARBA00023180"/>
    </source>
</evidence>
<keyword evidence="5" id="KW-0732">Signal</keyword>
<evidence type="ECO:0000256" key="6">
    <source>
        <dbReference type="ARBA" id="ARBA00022989"/>
    </source>
</evidence>
<dbReference type="PANTHER" id="PTHR45727:SF2">
    <property type="entry name" value="NPC INTRACELLULAR CHOLESTEROL TRANSPORTER 1"/>
    <property type="match status" value="1"/>
</dbReference>
<feature type="transmembrane region" description="Helical" evidence="11">
    <location>
        <begin position="493"/>
        <end position="515"/>
    </location>
</feature>
<feature type="transmembrane region" description="Helical" evidence="11">
    <location>
        <begin position="316"/>
        <end position="338"/>
    </location>
</feature>
<protein>
    <submittedName>
        <fullName evidence="13">NPC intracellular cholesterol transporter 1</fullName>
    </submittedName>
</protein>
<dbReference type="Gene3D" id="1.20.1640.10">
    <property type="entry name" value="Multidrug efflux transporter AcrB transmembrane domain"/>
    <property type="match status" value="2"/>
</dbReference>
<feature type="transmembrane region" description="Helical" evidence="11">
    <location>
        <begin position="286"/>
        <end position="310"/>
    </location>
</feature>
<dbReference type="GO" id="GO:0005886">
    <property type="term" value="C:plasma membrane"/>
    <property type="evidence" value="ECO:0007669"/>
    <property type="project" value="TreeGrafter"/>
</dbReference>
<feature type="transmembrane region" description="Helical" evidence="11">
    <location>
        <begin position="808"/>
        <end position="831"/>
    </location>
</feature>
<dbReference type="SUPFAM" id="SSF82866">
    <property type="entry name" value="Multidrug efflux transporter AcrB transmembrane domain"/>
    <property type="match status" value="2"/>
</dbReference>
<comment type="subcellular location">
    <subcellularLocation>
        <location evidence="1">Endomembrane system</location>
        <topology evidence="1">Multi-pass membrane protein</topology>
    </subcellularLocation>
</comment>
<dbReference type="InterPro" id="IPR000731">
    <property type="entry name" value="SSD"/>
</dbReference>
<evidence type="ECO:0000256" key="1">
    <source>
        <dbReference type="ARBA" id="ARBA00004127"/>
    </source>
</evidence>
<evidence type="ECO:0000256" key="7">
    <source>
        <dbReference type="ARBA" id="ARBA00023098"/>
    </source>
</evidence>
<evidence type="ECO:0000256" key="9">
    <source>
        <dbReference type="ARBA" id="ARBA00023157"/>
    </source>
</evidence>
<dbReference type="AlphaFoldDB" id="A0AAN8XQQ8"/>
<proteinExistence type="inferred from homology"/>
<dbReference type="PROSITE" id="PS50156">
    <property type="entry name" value="SSD"/>
    <property type="match status" value="1"/>
</dbReference>
<dbReference type="InterPro" id="IPR053956">
    <property type="entry name" value="NPC1_MLD"/>
</dbReference>
<keyword evidence="14" id="KW-1185">Reference proteome</keyword>
<feature type="transmembrane region" description="Helical" evidence="11">
    <location>
        <begin position="726"/>
        <end position="747"/>
    </location>
</feature>
<dbReference type="FunFam" id="1.20.1640.10:FF:000008">
    <property type="entry name" value="NPC intracellular cholesterol transporter 1"/>
    <property type="match status" value="1"/>
</dbReference>
<evidence type="ECO:0000256" key="5">
    <source>
        <dbReference type="ARBA" id="ARBA00022729"/>
    </source>
</evidence>
<evidence type="ECO:0000256" key="3">
    <source>
        <dbReference type="ARBA" id="ARBA00022448"/>
    </source>
</evidence>
<feature type="domain" description="SSD" evidence="12">
    <location>
        <begin position="252"/>
        <end position="416"/>
    </location>
</feature>
<keyword evidence="3" id="KW-0813">Transport</keyword>
<accession>A0AAN8XQQ8</accession>